<dbReference type="Proteomes" id="UP000291117">
    <property type="component" value="Unassembled WGS sequence"/>
</dbReference>
<keyword evidence="3" id="KW-0808">Transferase</keyword>
<protein>
    <submittedName>
        <fullName evidence="3">Glycosyltransferase</fullName>
    </submittedName>
</protein>
<gene>
    <name evidence="3" type="ORF">EZ444_12855</name>
</gene>
<evidence type="ECO:0000259" key="1">
    <source>
        <dbReference type="Pfam" id="PF00534"/>
    </source>
</evidence>
<dbReference type="CDD" id="cd03825">
    <property type="entry name" value="GT4_WcaC-like"/>
    <property type="match status" value="1"/>
</dbReference>
<dbReference type="PANTHER" id="PTHR12526">
    <property type="entry name" value="GLYCOSYLTRANSFERASE"/>
    <property type="match status" value="1"/>
</dbReference>
<dbReference type="Pfam" id="PF13439">
    <property type="entry name" value="Glyco_transf_4"/>
    <property type="match status" value="1"/>
</dbReference>
<sequence>MKVTLINTSDSGGGAPAASLRLLKALASENVDAGFLVQTKKTTGANVKAVQKSFFDRLRAKINFLYERLPFIFFYERDKSVRFAFSTANAGASIVNDPMILDADILHLHWVNSGFLSIANLKELVKLGKPMVVTLHDMWYFTGGCHYAGTCDHFTRQCGDCYFLKKPAVADISHEGWLRKEDLYAYANNITFVTCSNWLEGVARQSALLKKFQIRTIPNPIDIDVYSPGDKRKARLKWNINPEAKIILFGAANISDRRKGIDYLFEGLQYLRDQYPESAAVEVVIFGKNKQFDVTKLPFPVYELNVITAQQDLAEIYGLADVFVLPSIEDNLPNTAMESLSCGTPVVAFNTGGLPDLIDHQQNGYLADFKSASDLAKGMYEMLYSARSEEISSNARAKVLNTFTNKKVAQQYIEVYQSILKK</sequence>
<dbReference type="AlphaFoldDB" id="A0A4R0N9R6"/>
<reference evidence="3 4" key="1">
    <citation type="submission" date="2019-02" db="EMBL/GenBank/DDBJ databases">
        <title>Pedobacter sp. RP-3-8 sp. nov., isolated from Arctic soil.</title>
        <authorList>
            <person name="Dahal R.H."/>
        </authorList>
    </citation>
    <scope>NUCLEOTIDE SEQUENCE [LARGE SCALE GENOMIC DNA]</scope>
    <source>
        <strain evidence="3 4">RP-3-8</strain>
    </source>
</reference>
<dbReference type="PANTHER" id="PTHR12526:SF637">
    <property type="entry name" value="GLYCOSYLTRANSFERASE EPSF-RELATED"/>
    <property type="match status" value="1"/>
</dbReference>
<organism evidence="3 4">
    <name type="scientific">Pedobacter hiemivivus</name>
    <dbReference type="NCBI Taxonomy" id="2530454"/>
    <lineage>
        <taxon>Bacteria</taxon>
        <taxon>Pseudomonadati</taxon>
        <taxon>Bacteroidota</taxon>
        <taxon>Sphingobacteriia</taxon>
        <taxon>Sphingobacteriales</taxon>
        <taxon>Sphingobacteriaceae</taxon>
        <taxon>Pedobacter</taxon>
    </lineage>
</organism>
<accession>A0A4R0N9R6</accession>
<dbReference type="Gene3D" id="3.40.50.2000">
    <property type="entry name" value="Glycogen Phosphorylase B"/>
    <property type="match status" value="2"/>
</dbReference>
<dbReference type="RefSeq" id="WP_131609413.1">
    <property type="nucleotide sequence ID" value="NZ_SJSM01000006.1"/>
</dbReference>
<evidence type="ECO:0000313" key="4">
    <source>
        <dbReference type="Proteomes" id="UP000291117"/>
    </source>
</evidence>
<dbReference type="Pfam" id="PF00534">
    <property type="entry name" value="Glycos_transf_1"/>
    <property type="match status" value="1"/>
</dbReference>
<feature type="domain" description="Glycosyl transferase family 1" evidence="1">
    <location>
        <begin position="231"/>
        <end position="396"/>
    </location>
</feature>
<comment type="caution">
    <text evidence="3">The sequence shown here is derived from an EMBL/GenBank/DDBJ whole genome shotgun (WGS) entry which is preliminary data.</text>
</comment>
<feature type="domain" description="Glycosyltransferase subfamily 4-like N-terminal" evidence="2">
    <location>
        <begin position="17"/>
        <end position="224"/>
    </location>
</feature>
<name>A0A4R0N9R6_9SPHI</name>
<dbReference type="GO" id="GO:0016757">
    <property type="term" value="F:glycosyltransferase activity"/>
    <property type="evidence" value="ECO:0007669"/>
    <property type="project" value="InterPro"/>
</dbReference>
<keyword evidence="4" id="KW-1185">Reference proteome</keyword>
<dbReference type="OrthoDB" id="9768685at2"/>
<proteinExistence type="predicted"/>
<dbReference type="EMBL" id="SJSM01000006">
    <property type="protein sequence ID" value="TCC96317.1"/>
    <property type="molecule type" value="Genomic_DNA"/>
</dbReference>
<dbReference type="InterPro" id="IPR001296">
    <property type="entry name" value="Glyco_trans_1"/>
</dbReference>
<evidence type="ECO:0000313" key="3">
    <source>
        <dbReference type="EMBL" id="TCC96317.1"/>
    </source>
</evidence>
<dbReference type="InterPro" id="IPR028098">
    <property type="entry name" value="Glyco_trans_4-like_N"/>
</dbReference>
<dbReference type="SUPFAM" id="SSF53756">
    <property type="entry name" value="UDP-Glycosyltransferase/glycogen phosphorylase"/>
    <property type="match status" value="1"/>
</dbReference>
<evidence type="ECO:0000259" key="2">
    <source>
        <dbReference type="Pfam" id="PF13439"/>
    </source>
</evidence>